<dbReference type="PROSITE" id="PS51733">
    <property type="entry name" value="BPL_LPL_CATALYTIC"/>
    <property type="match status" value="1"/>
</dbReference>
<dbReference type="SUPFAM" id="SSF46785">
    <property type="entry name" value="Winged helix' DNA-binding domain"/>
    <property type="match status" value="1"/>
</dbReference>
<dbReference type="InterPro" id="IPR008988">
    <property type="entry name" value="Transcriptional_repressor_C"/>
</dbReference>
<dbReference type="NCBIfam" id="TIGR00121">
    <property type="entry name" value="birA_ligase"/>
    <property type="match status" value="1"/>
</dbReference>
<dbReference type="InterPro" id="IPR030855">
    <property type="entry name" value="Bifunct_BirA"/>
</dbReference>
<dbReference type="EMBL" id="QZKI01000022">
    <property type="protein sequence ID" value="RJP73927.1"/>
    <property type="molecule type" value="Genomic_DNA"/>
</dbReference>
<dbReference type="AlphaFoldDB" id="A0A419F6A5"/>
<proteinExistence type="inferred from homology"/>
<dbReference type="GO" id="GO:0004077">
    <property type="term" value="F:biotin--[biotin carboxyl-carrier protein] ligase activity"/>
    <property type="evidence" value="ECO:0007669"/>
    <property type="project" value="UniProtKB-UniRule"/>
</dbReference>
<name>A0A419F6A5_9BACT</name>
<dbReference type="InterPro" id="IPR003142">
    <property type="entry name" value="BPL_C"/>
</dbReference>
<dbReference type="Pfam" id="PF08279">
    <property type="entry name" value="HTH_11"/>
    <property type="match status" value="1"/>
</dbReference>
<dbReference type="SUPFAM" id="SSF55681">
    <property type="entry name" value="Class II aaRS and biotin synthetases"/>
    <property type="match status" value="1"/>
</dbReference>
<dbReference type="GO" id="GO:0006355">
    <property type="term" value="P:regulation of DNA-templated transcription"/>
    <property type="evidence" value="ECO:0007669"/>
    <property type="project" value="UniProtKB-UniRule"/>
</dbReference>
<dbReference type="GO" id="GO:0005737">
    <property type="term" value="C:cytoplasm"/>
    <property type="evidence" value="ECO:0007669"/>
    <property type="project" value="TreeGrafter"/>
</dbReference>
<dbReference type="GO" id="GO:0005524">
    <property type="term" value="F:ATP binding"/>
    <property type="evidence" value="ECO:0007669"/>
    <property type="project" value="UniProtKB-UniRule"/>
</dbReference>
<dbReference type="Gene3D" id="3.30.930.10">
    <property type="entry name" value="Bira Bifunctional Protein, Domain 2"/>
    <property type="match status" value="1"/>
</dbReference>
<evidence type="ECO:0000256" key="3">
    <source>
        <dbReference type="ARBA" id="ARBA00022840"/>
    </source>
</evidence>
<keyword evidence="4 6" id="KW-0092">Biotin</keyword>
<protein>
    <recommendedName>
        <fullName evidence="6">Bifunctional ligase/repressor BirA</fullName>
    </recommendedName>
    <alternativeName>
        <fullName evidence="6">Biotin--[acetyl-CoA-carboxylase] ligase</fullName>
        <ecNumber evidence="6">6.3.4.15</ecNumber>
    </alternativeName>
    <alternativeName>
        <fullName evidence="6">Biotin--protein ligase</fullName>
    </alternativeName>
    <alternativeName>
        <fullName evidence="6">Biotin-[acetyl-CoA carboxylase] synthetase</fullName>
    </alternativeName>
</protein>
<gene>
    <name evidence="6" type="primary">birA</name>
    <name evidence="8" type="ORF">C4532_03640</name>
</gene>
<evidence type="ECO:0000313" key="9">
    <source>
        <dbReference type="Proteomes" id="UP000285961"/>
    </source>
</evidence>
<dbReference type="Gene3D" id="2.30.30.100">
    <property type="match status" value="1"/>
</dbReference>
<evidence type="ECO:0000256" key="1">
    <source>
        <dbReference type="ARBA" id="ARBA00022598"/>
    </source>
</evidence>
<keyword evidence="3 6" id="KW-0067">ATP-binding</keyword>
<evidence type="ECO:0000256" key="4">
    <source>
        <dbReference type="ARBA" id="ARBA00023267"/>
    </source>
</evidence>
<evidence type="ECO:0000256" key="5">
    <source>
        <dbReference type="ARBA" id="ARBA00047846"/>
    </source>
</evidence>
<dbReference type="InterPro" id="IPR036388">
    <property type="entry name" value="WH-like_DNA-bd_sf"/>
</dbReference>
<dbReference type="Pfam" id="PF03099">
    <property type="entry name" value="BPL_LplA_LipB"/>
    <property type="match status" value="1"/>
</dbReference>
<dbReference type="CDD" id="cd16442">
    <property type="entry name" value="BPL"/>
    <property type="match status" value="1"/>
</dbReference>
<keyword evidence="6" id="KW-0678">Repressor</keyword>
<reference evidence="8 9" key="1">
    <citation type="journal article" date="2017" name="ISME J.">
        <title>Energy and carbon metabolisms in a deep terrestrial subsurface fluid microbial community.</title>
        <authorList>
            <person name="Momper L."/>
            <person name="Jungbluth S.P."/>
            <person name="Lee M.D."/>
            <person name="Amend J.P."/>
        </authorList>
    </citation>
    <scope>NUCLEOTIDE SEQUENCE [LARGE SCALE GENOMIC DNA]</scope>
    <source>
        <strain evidence="8">SURF_17</strain>
    </source>
</reference>
<dbReference type="GO" id="GO:0003677">
    <property type="term" value="F:DNA binding"/>
    <property type="evidence" value="ECO:0007669"/>
    <property type="project" value="UniProtKB-UniRule"/>
</dbReference>
<comment type="catalytic activity">
    <reaction evidence="5 6">
        <text>biotin + L-lysyl-[protein] + ATP = N(6)-biotinyl-L-lysyl-[protein] + AMP + diphosphate + H(+)</text>
        <dbReference type="Rhea" id="RHEA:11756"/>
        <dbReference type="Rhea" id="RHEA-COMP:9752"/>
        <dbReference type="Rhea" id="RHEA-COMP:10505"/>
        <dbReference type="ChEBI" id="CHEBI:15378"/>
        <dbReference type="ChEBI" id="CHEBI:29969"/>
        <dbReference type="ChEBI" id="CHEBI:30616"/>
        <dbReference type="ChEBI" id="CHEBI:33019"/>
        <dbReference type="ChEBI" id="CHEBI:57586"/>
        <dbReference type="ChEBI" id="CHEBI:83144"/>
        <dbReference type="ChEBI" id="CHEBI:456215"/>
        <dbReference type="EC" id="6.3.4.15"/>
    </reaction>
</comment>
<dbReference type="InterPro" id="IPR004408">
    <property type="entry name" value="Biotin_CoA_COase_ligase"/>
</dbReference>
<comment type="caution">
    <text evidence="6">Lacks conserved residue(s) required for the propagation of feature annotation.</text>
</comment>
<evidence type="ECO:0000256" key="2">
    <source>
        <dbReference type="ARBA" id="ARBA00022741"/>
    </source>
</evidence>
<keyword evidence="6" id="KW-0804">Transcription</keyword>
<comment type="function">
    <text evidence="6">Acts both as a biotin--[acetyl-CoA-carboxylase] ligase and a repressor.</text>
</comment>
<organism evidence="8 9">
    <name type="scientific">Candidatus Abyssobacteria bacterium SURF_17</name>
    <dbReference type="NCBI Taxonomy" id="2093361"/>
    <lineage>
        <taxon>Bacteria</taxon>
        <taxon>Pseudomonadati</taxon>
        <taxon>Candidatus Hydrogenedentota</taxon>
        <taxon>Candidatus Abyssobacteria</taxon>
    </lineage>
</organism>
<dbReference type="EC" id="6.3.4.15" evidence="6"/>
<evidence type="ECO:0000313" key="8">
    <source>
        <dbReference type="EMBL" id="RJP73927.1"/>
    </source>
</evidence>
<dbReference type="InterPro" id="IPR013196">
    <property type="entry name" value="HTH_11"/>
</dbReference>
<keyword evidence="1 6" id="KW-0436">Ligase</keyword>
<keyword evidence="6" id="KW-0238">DNA-binding</keyword>
<sequence>MAYATGTLDNTLHERIPMEKEILKLLRHAEGAYVSGQAMSHTFGVSRSAVWKSVASLRKMGFRIGSCANRGYRFEAAPERIVGLDIEADLDTRIIGQSVVSFDSVPSTIDVAGSLASEGCAEGTVIVAESQTGGRGRLGRKWSSPSGCGVWASIVLRPAMPPRDVPKLTLLTAVAVAKVLSEQYTFDARIKWPNDVTVNGRKICGALTELVAEQDAVRHVIASFGLNVNQTPSMFPAEVAAIATSMRIEKGEQFDRPEVFRRVLREFDTQYVHFKQHGSGNVLKQWRDLSCTLGRHVRVQMREGYVEGIARDLDDDGSLIVEEKDGSLRPVSHGDVTIVR</sequence>
<feature type="DNA-binding region" description="H-T-H motif" evidence="6">
    <location>
        <begin position="36"/>
        <end position="55"/>
    </location>
</feature>
<feature type="binding site" evidence="6">
    <location>
        <position position="131"/>
    </location>
    <ligand>
        <name>biotin</name>
        <dbReference type="ChEBI" id="CHEBI:57586"/>
    </ligand>
</feature>
<accession>A0A419F6A5</accession>
<dbReference type="InterPro" id="IPR036390">
    <property type="entry name" value="WH_DNA-bd_sf"/>
</dbReference>
<evidence type="ECO:0000259" key="7">
    <source>
        <dbReference type="PROSITE" id="PS51733"/>
    </source>
</evidence>
<evidence type="ECO:0000256" key="6">
    <source>
        <dbReference type="HAMAP-Rule" id="MF_00978"/>
    </source>
</evidence>
<dbReference type="Gene3D" id="1.10.10.10">
    <property type="entry name" value="Winged helix-like DNA-binding domain superfamily/Winged helix DNA-binding domain"/>
    <property type="match status" value="1"/>
</dbReference>
<dbReference type="PANTHER" id="PTHR12835">
    <property type="entry name" value="BIOTIN PROTEIN LIGASE"/>
    <property type="match status" value="1"/>
</dbReference>
<comment type="caution">
    <text evidence="8">The sequence shown here is derived from an EMBL/GenBank/DDBJ whole genome shotgun (WGS) entry which is preliminary data.</text>
</comment>
<dbReference type="HAMAP" id="MF_00978">
    <property type="entry name" value="Bifunct_BirA"/>
    <property type="match status" value="1"/>
</dbReference>
<keyword evidence="2 6" id="KW-0547">Nucleotide-binding</keyword>
<dbReference type="Proteomes" id="UP000285961">
    <property type="component" value="Unassembled WGS sequence"/>
</dbReference>
<feature type="domain" description="BPL/LPL catalytic" evidence="7">
    <location>
        <begin position="87"/>
        <end position="275"/>
    </location>
</feature>
<keyword evidence="6" id="KW-0805">Transcription regulation</keyword>
<dbReference type="SUPFAM" id="SSF50037">
    <property type="entry name" value="C-terminal domain of transcriptional repressors"/>
    <property type="match status" value="1"/>
</dbReference>
<dbReference type="PANTHER" id="PTHR12835:SF5">
    <property type="entry name" value="BIOTIN--PROTEIN LIGASE"/>
    <property type="match status" value="1"/>
</dbReference>
<dbReference type="InterPro" id="IPR045864">
    <property type="entry name" value="aa-tRNA-synth_II/BPL/LPL"/>
</dbReference>
<feature type="binding site" evidence="6">
    <location>
        <begin position="135"/>
        <end position="137"/>
    </location>
    <ligand>
        <name>biotin</name>
        <dbReference type="ChEBI" id="CHEBI:57586"/>
    </ligand>
</feature>
<dbReference type="Pfam" id="PF02237">
    <property type="entry name" value="BPL_C"/>
    <property type="match status" value="1"/>
</dbReference>
<dbReference type="InterPro" id="IPR004143">
    <property type="entry name" value="BPL_LPL_catalytic"/>
</dbReference>
<feature type="binding site" evidence="6">
    <location>
        <position position="202"/>
    </location>
    <ligand>
        <name>biotin</name>
        <dbReference type="ChEBI" id="CHEBI:57586"/>
    </ligand>
</feature>
<comment type="similarity">
    <text evidence="6">Belongs to the biotin--protein ligase family.</text>
</comment>